<proteinExistence type="predicted"/>
<protein>
    <submittedName>
        <fullName evidence="3">Uncharacterized protein</fullName>
    </submittedName>
</protein>
<dbReference type="EMBL" id="HBHB01000095">
    <property type="protein sequence ID" value="CAD9648731.1"/>
    <property type="molecule type" value="Transcribed_RNA"/>
</dbReference>
<sequence>MTTTINPCMMIVVMMTTMMIMVMTMVMTTMMIMGKVVWMCFHWIGEQKGPEAPTFFACLVCCQRYDMSCLLSTVSHVVCCQRYDMSCLLSTVSHVVCCQRYHIHLMFGCVCVLVEVSICCSCKSDSRNHIELIVIGKVSMFHQQSHQPQKGQRQPNEWQNGCFSQ</sequence>
<name>A0A6T5UVJ3_9APIC</name>
<evidence type="ECO:0000313" key="2">
    <source>
        <dbReference type="EMBL" id="CAD9648730.1"/>
    </source>
</evidence>
<feature type="region of interest" description="Disordered" evidence="1">
    <location>
        <begin position="146"/>
        <end position="165"/>
    </location>
</feature>
<dbReference type="AlphaFoldDB" id="A0A6T5UVJ3"/>
<accession>A0A6T5UVJ3</accession>
<evidence type="ECO:0000313" key="3">
    <source>
        <dbReference type="EMBL" id="CAD9648731.1"/>
    </source>
</evidence>
<reference evidence="3" key="1">
    <citation type="submission" date="2021-01" db="EMBL/GenBank/DDBJ databases">
        <authorList>
            <person name="Corre E."/>
            <person name="Pelletier E."/>
            <person name="Niang G."/>
            <person name="Scheremetjew M."/>
            <person name="Finn R."/>
            <person name="Kale V."/>
            <person name="Holt S."/>
            <person name="Cochrane G."/>
            <person name="Meng A."/>
            <person name="Brown T."/>
            <person name="Cohen L."/>
        </authorList>
    </citation>
    <scope>NUCLEOTIDE SEQUENCE</scope>
    <source>
        <strain evidence="3">Grappler Inlet BC</strain>
    </source>
</reference>
<dbReference type="EMBL" id="HBHB01000094">
    <property type="protein sequence ID" value="CAD9648730.1"/>
    <property type="molecule type" value="Transcribed_RNA"/>
</dbReference>
<organism evidence="3">
    <name type="scientific">Lankesteria abbotti</name>
    <dbReference type="NCBI Taxonomy" id="340204"/>
    <lineage>
        <taxon>Eukaryota</taxon>
        <taxon>Sar</taxon>
        <taxon>Alveolata</taxon>
        <taxon>Apicomplexa</taxon>
        <taxon>Conoidasida</taxon>
        <taxon>Gregarinasina</taxon>
        <taxon>Eugregarinorida</taxon>
        <taxon>Lecudinidae</taxon>
        <taxon>Lankesteria</taxon>
    </lineage>
</organism>
<evidence type="ECO:0000256" key="1">
    <source>
        <dbReference type="SAM" id="MobiDB-lite"/>
    </source>
</evidence>
<gene>
    <name evidence="2" type="ORF">LABB0372_LOCUS50</name>
    <name evidence="3" type="ORF">LABB0372_LOCUS51</name>
</gene>